<dbReference type="InterPro" id="IPR050109">
    <property type="entry name" value="HTH-type_TetR-like_transc_reg"/>
</dbReference>
<dbReference type="PRINTS" id="PR00455">
    <property type="entry name" value="HTHTETR"/>
</dbReference>
<accession>A0ABP9Q9F0</accession>
<dbReference type="EMBL" id="BAABJP010000015">
    <property type="protein sequence ID" value="GAA5158113.1"/>
    <property type="molecule type" value="Genomic_DNA"/>
</dbReference>
<proteinExistence type="predicted"/>
<dbReference type="RefSeq" id="WP_345702920.1">
    <property type="nucleotide sequence ID" value="NZ_BAABJP010000015.1"/>
</dbReference>
<organism evidence="4 5">
    <name type="scientific">Pseudonocardia eucalypti</name>
    <dbReference type="NCBI Taxonomy" id="648755"/>
    <lineage>
        <taxon>Bacteria</taxon>
        <taxon>Bacillati</taxon>
        <taxon>Actinomycetota</taxon>
        <taxon>Actinomycetes</taxon>
        <taxon>Pseudonocardiales</taxon>
        <taxon>Pseudonocardiaceae</taxon>
        <taxon>Pseudonocardia</taxon>
    </lineage>
</organism>
<evidence type="ECO:0000313" key="4">
    <source>
        <dbReference type="EMBL" id="GAA5158113.1"/>
    </source>
</evidence>
<gene>
    <name evidence="4" type="ORF">GCM10023321_37400</name>
</gene>
<sequence>MALTRMTARQRREQVLAVAEREFAATGLHGTSAETIARRAGITQAYVFRIFGSKKRLFLEVVDAAFARMTIAMTAAAGGLEGIEALSAMGAEYDAMLADRTTLLLQLQGLAASGDSEIQAAVRDSYGRLWQAVAATAQLDPVTIKAFLAFGALLNTSAALDLADHDTDWSRQARTRIRAALFTHITTATNTDEHP</sequence>
<dbReference type="PROSITE" id="PS50977">
    <property type="entry name" value="HTH_TETR_2"/>
    <property type="match status" value="1"/>
</dbReference>
<dbReference type="PANTHER" id="PTHR30055:SF146">
    <property type="entry name" value="HTH-TYPE TRANSCRIPTIONAL DUAL REGULATOR CECR"/>
    <property type="match status" value="1"/>
</dbReference>
<dbReference type="Gene3D" id="1.10.357.10">
    <property type="entry name" value="Tetracycline Repressor, domain 2"/>
    <property type="match status" value="1"/>
</dbReference>
<dbReference type="PANTHER" id="PTHR30055">
    <property type="entry name" value="HTH-TYPE TRANSCRIPTIONAL REGULATOR RUTR"/>
    <property type="match status" value="1"/>
</dbReference>
<dbReference type="Pfam" id="PF00440">
    <property type="entry name" value="TetR_N"/>
    <property type="match status" value="1"/>
</dbReference>
<feature type="DNA-binding region" description="H-T-H motif" evidence="2">
    <location>
        <begin position="32"/>
        <end position="51"/>
    </location>
</feature>
<evidence type="ECO:0000259" key="3">
    <source>
        <dbReference type="PROSITE" id="PS50977"/>
    </source>
</evidence>
<protein>
    <recommendedName>
        <fullName evidence="3">HTH tetR-type domain-containing protein</fullName>
    </recommendedName>
</protein>
<evidence type="ECO:0000313" key="5">
    <source>
        <dbReference type="Proteomes" id="UP001428817"/>
    </source>
</evidence>
<comment type="caution">
    <text evidence="4">The sequence shown here is derived from an EMBL/GenBank/DDBJ whole genome shotgun (WGS) entry which is preliminary data.</text>
</comment>
<keyword evidence="1 2" id="KW-0238">DNA-binding</keyword>
<feature type="domain" description="HTH tetR-type" evidence="3">
    <location>
        <begin position="9"/>
        <end position="69"/>
    </location>
</feature>
<reference evidence="5" key="1">
    <citation type="journal article" date="2019" name="Int. J. Syst. Evol. Microbiol.">
        <title>The Global Catalogue of Microorganisms (GCM) 10K type strain sequencing project: providing services to taxonomists for standard genome sequencing and annotation.</title>
        <authorList>
            <consortium name="The Broad Institute Genomics Platform"/>
            <consortium name="The Broad Institute Genome Sequencing Center for Infectious Disease"/>
            <person name="Wu L."/>
            <person name="Ma J."/>
        </authorList>
    </citation>
    <scope>NUCLEOTIDE SEQUENCE [LARGE SCALE GENOMIC DNA]</scope>
    <source>
        <strain evidence="5">JCM 18303</strain>
    </source>
</reference>
<evidence type="ECO:0000256" key="1">
    <source>
        <dbReference type="ARBA" id="ARBA00023125"/>
    </source>
</evidence>
<evidence type="ECO:0000256" key="2">
    <source>
        <dbReference type="PROSITE-ProRule" id="PRU00335"/>
    </source>
</evidence>
<dbReference type="Proteomes" id="UP001428817">
    <property type="component" value="Unassembled WGS sequence"/>
</dbReference>
<dbReference type="SUPFAM" id="SSF46689">
    <property type="entry name" value="Homeodomain-like"/>
    <property type="match status" value="1"/>
</dbReference>
<name>A0ABP9Q9F0_9PSEU</name>
<keyword evidence="5" id="KW-1185">Reference proteome</keyword>
<dbReference type="InterPro" id="IPR001647">
    <property type="entry name" value="HTH_TetR"/>
</dbReference>
<dbReference type="InterPro" id="IPR009057">
    <property type="entry name" value="Homeodomain-like_sf"/>
</dbReference>